<dbReference type="GO" id="GO:0005886">
    <property type="term" value="C:plasma membrane"/>
    <property type="evidence" value="ECO:0007669"/>
    <property type="project" value="TreeGrafter"/>
</dbReference>
<dbReference type="InterPro" id="IPR007348">
    <property type="entry name" value="CopC_dom"/>
</dbReference>
<dbReference type="GO" id="GO:0005507">
    <property type="term" value="F:copper ion binding"/>
    <property type="evidence" value="ECO:0007669"/>
    <property type="project" value="InterPro"/>
</dbReference>
<feature type="chain" id="PRO_5009264897" description="CopC domain-containing protein" evidence="5">
    <location>
        <begin position="25"/>
        <end position="117"/>
    </location>
</feature>
<evidence type="ECO:0000313" key="7">
    <source>
        <dbReference type="EMBL" id="SDT01330.1"/>
    </source>
</evidence>
<dbReference type="InterPro" id="IPR014755">
    <property type="entry name" value="Cu-Rt/internalin_Ig-like"/>
</dbReference>
<dbReference type="Pfam" id="PF04234">
    <property type="entry name" value="CopC"/>
    <property type="match status" value="1"/>
</dbReference>
<dbReference type="Proteomes" id="UP000243904">
    <property type="component" value="Chromosome I"/>
</dbReference>
<evidence type="ECO:0000256" key="2">
    <source>
        <dbReference type="ARBA" id="ARBA00022723"/>
    </source>
</evidence>
<dbReference type="AlphaFoldDB" id="A0A1H1WX58"/>
<sequence length="117" mass="12595">MRMLIFATSALVTVTVGTAAKAHAFLDHAEPRVGSTVPTAPRELSLSYTQNLEPAFSEVEVSDANGKRVDQGKPSISAAVMRVGLKPLAPGTYRVRWHVLSVDTHTTEGSFTFRVGQ</sequence>
<feature type="domain" description="CopC" evidence="6">
    <location>
        <begin position="23"/>
        <end position="115"/>
    </location>
</feature>
<protein>
    <recommendedName>
        <fullName evidence="6">CopC domain-containing protein</fullName>
    </recommendedName>
</protein>
<keyword evidence="4" id="KW-0186">Copper</keyword>
<dbReference type="PANTHER" id="PTHR34820">
    <property type="entry name" value="INNER MEMBRANE PROTEIN YEBZ"/>
    <property type="match status" value="1"/>
</dbReference>
<feature type="signal peptide" evidence="5">
    <location>
        <begin position="1"/>
        <end position="24"/>
    </location>
</feature>
<gene>
    <name evidence="7" type="ORF">SAMN05444158_4042</name>
</gene>
<proteinExistence type="predicted"/>
<keyword evidence="3 5" id="KW-0732">Signal</keyword>
<dbReference type="GO" id="GO:0030313">
    <property type="term" value="C:cell envelope"/>
    <property type="evidence" value="ECO:0007669"/>
    <property type="project" value="UniProtKB-SubCell"/>
</dbReference>
<dbReference type="GO" id="GO:0046688">
    <property type="term" value="P:response to copper ion"/>
    <property type="evidence" value="ECO:0007669"/>
    <property type="project" value="InterPro"/>
</dbReference>
<accession>A0A1H1WX58</accession>
<evidence type="ECO:0000256" key="3">
    <source>
        <dbReference type="ARBA" id="ARBA00022729"/>
    </source>
</evidence>
<dbReference type="SUPFAM" id="SSF81296">
    <property type="entry name" value="E set domains"/>
    <property type="match status" value="1"/>
</dbReference>
<dbReference type="RefSeq" id="WP_146688535.1">
    <property type="nucleotide sequence ID" value="NZ_LT629750.1"/>
</dbReference>
<evidence type="ECO:0000313" key="8">
    <source>
        <dbReference type="Proteomes" id="UP000243904"/>
    </source>
</evidence>
<name>A0A1H1WX58_9BRAD</name>
<dbReference type="GO" id="GO:0006825">
    <property type="term" value="P:copper ion transport"/>
    <property type="evidence" value="ECO:0007669"/>
    <property type="project" value="InterPro"/>
</dbReference>
<dbReference type="InterPro" id="IPR014756">
    <property type="entry name" value="Ig_E-set"/>
</dbReference>
<organism evidence="7 8">
    <name type="scientific">Bradyrhizobium canariense</name>
    <dbReference type="NCBI Taxonomy" id="255045"/>
    <lineage>
        <taxon>Bacteria</taxon>
        <taxon>Pseudomonadati</taxon>
        <taxon>Pseudomonadota</taxon>
        <taxon>Alphaproteobacteria</taxon>
        <taxon>Hyphomicrobiales</taxon>
        <taxon>Nitrobacteraceae</taxon>
        <taxon>Bradyrhizobium</taxon>
    </lineage>
</organism>
<keyword evidence="2" id="KW-0479">Metal-binding</keyword>
<comment type="subcellular location">
    <subcellularLocation>
        <location evidence="1">Cell envelope</location>
    </subcellularLocation>
</comment>
<evidence type="ECO:0000256" key="5">
    <source>
        <dbReference type="SAM" id="SignalP"/>
    </source>
</evidence>
<dbReference type="Gene3D" id="2.60.40.1220">
    <property type="match status" value="1"/>
</dbReference>
<evidence type="ECO:0000256" key="1">
    <source>
        <dbReference type="ARBA" id="ARBA00004196"/>
    </source>
</evidence>
<dbReference type="PANTHER" id="PTHR34820:SF4">
    <property type="entry name" value="INNER MEMBRANE PROTEIN YEBZ"/>
    <property type="match status" value="1"/>
</dbReference>
<keyword evidence="8" id="KW-1185">Reference proteome</keyword>
<evidence type="ECO:0000259" key="6">
    <source>
        <dbReference type="Pfam" id="PF04234"/>
    </source>
</evidence>
<reference evidence="8" key="1">
    <citation type="submission" date="2016-10" db="EMBL/GenBank/DDBJ databases">
        <authorList>
            <person name="Varghese N."/>
            <person name="Submissions S."/>
        </authorList>
    </citation>
    <scope>NUCLEOTIDE SEQUENCE [LARGE SCALE GENOMIC DNA]</scope>
    <source>
        <strain evidence="8">GAS369</strain>
    </source>
</reference>
<dbReference type="InterPro" id="IPR032694">
    <property type="entry name" value="CopC/D"/>
</dbReference>
<evidence type="ECO:0000256" key="4">
    <source>
        <dbReference type="ARBA" id="ARBA00023008"/>
    </source>
</evidence>
<dbReference type="GO" id="GO:0042597">
    <property type="term" value="C:periplasmic space"/>
    <property type="evidence" value="ECO:0007669"/>
    <property type="project" value="InterPro"/>
</dbReference>
<dbReference type="EMBL" id="LT629750">
    <property type="protein sequence ID" value="SDT01330.1"/>
    <property type="molecule type" value="Genomic_DNA"/>
</dbReference>